<dbReference type="Proteomes" id="UP000507470">
    <property type="component" value="Unassembled WGS sequence"/>
</dbReference>
<dbReference type="EMBL" id="CACVKT020003512">
    <property type="protein sequence ID" value="CAC5384284.1"/>
    <property type="molecule type" value="Genomic_DNA"/>
</dbReference>
<dbReference type="SMART" id="SM00192">
    <property type="entry name" value="LDLa"/>
    <property type="match status" value="1"/>
</dbReference>
<dbReference type="InterPro" id="IPR036055">
    <property type="entry name" value="LDL_receptor-like_sf"/>
</dbReference>
<dbReference type="PROSITE" id="PS50068">
    <property type="entry name" value="LDLRA_2"/>
    <property type="match status" value="1"/>
</dbReference>
<organism evidence="5 6">
    <name type="scientific">Mytilus coruscus</name>
    <name type="common">Sea mussel</name>
    <dbReference type="NCBI Taxonomy" id="42192"/>
    <lineage>
        <taxon>Eukaryota</taxon>
        <taxon>Metazoa</taxon>
        <taxon>Spiralia</taxon>
        <taxon>Lophotrochozoa</taxon>
        <taxon>Mollusca</taxon>
        <taxon>Bivalvia</taxon>
        <taxon>Autobranchia</taxon>
        <taxon>Pteriomorphia</taxon>
        <taxon>Mytilida</taxon>
        <taxon>Mytiloidea</taxon>
        <taxon>Mytilidae</taxon>
        <taxon>Mytilinae</taxon>
        <taxon>Mytilus</taxon>
    </lineage>
</organism>
<feature type="transmembrane region" description="Helical" evidence="4">
    <location>
        <begin position="130"/>
        <end position="153"/>
    </location>
</feature>
<evidence type="ECO:0000256" key="1">
    <source>
        <dbReference type="ARBA" id="ARBA00023157"/>
    </source>
</evidence>
<feature type="disulfide bond" evidence="2">
    <location>
        <begin position="89"/>
        <end position="107"/>
    </location>
</feature>
<dbReference type="PROSITE" id="PS01209">
    <property type="entry name" value="LDLRA_1"/>
    <property type="match status" value="1"/>
</dbReference>
<proteinExistence type="predicted"/>
<keyword evidence="4" id="KW-0472">Membrane</keyword>
<evidence type="ECO:0000256" key="4">
    <source>
        <dbReference type="SAM" id="Phobius"/>
    </source>
</evidence>
<feature type="disulfide bond" evidence="2">
    <location>
        <begin position="101"/>
        <end position="116"/>
    </location>
</feature>
<evidence type="ECO:0000256" key="2">
    <source>
        <dbReference type="PROSITE-ProRule" id="PRU00124"/>
    </source>
</evidence>
<dbReference type="InterPro" id="IPR002172">
    <property type="entry name" value="LDrepeatLR_classA_rpt"/>
</dbReference>
<protein>
    <submittedName>
        <fullName evidence="5">LRP2</fullName>
    </submittedName>
</protein>
<keyword evidence="6" id="KW-1185">Reference proteome</keyword>
<dbReference type="SUPFAM" id="SSF57424">
    <property type="entry name" value="LDL receptor-like module"/>
    <property type="match status" value="1"/>
</dbReference>
<feature type="compositionally biased region" description="Basic and acidic residues" evidence="3">
    <location>
        <begin position="194"/>
        <end position="214"/>
    </location>
</feature>
<evidence type="ECO:0000313" key="6">
    <source>
        <dbReference type="Proteomes" id="UP000507470"/>
    </source>
</evidence>
<dbReference type="PANTHER" id="PTHR24652">
    <property type="entry name" value="LOW-DENSITY LIPOPROTEIN RECEPTOR CLASS A DOMAIN-CONTAINING PROTEIN 2"/>
    <property type="match status" value="1"/>
</dbReference>
<keyword evidence="4" id="KW-1133">Transmembrane helix</keyword>
<keyword evidence="1 2" id="KW-1015">Disulfide bond</keyword>
<evidence type="ECO:0000256" key="3">
    <source>
        <dbReference type="SAM" id="MobiDB-lite"/>
    </source>
</evidence>
<keyword evidence="4" id="KW-0812">Transmembrane</keyword>
<dbReference type="InterPro" id="IPR042333">
    <property type="entry name" value="LRAD2/Mig-13-like"/>
</dbReference>
<dbReference type="CDD" id="cd00112">
    <property type="entry name" value="LDLa"/>
    <property type="match status" value="1"/>
</dbReference>
<accession>A0A6J8BN77</accession>
<dbReference type="InterPro" id="IPR023415">
    <property type="entry name" value="LDLR_class-A_CS"/>
</dbReference>
<evidence type="ECO:0000313" key="5">
    <source>
        <dbReference type="EMBL" id="CAC5384284.1"/>
    </source>
</evidence>
<dbReference type="Gene3D" id="4.10.400.10">
    <property type="entry name" value="Low-density Lipoprotein Receptor"/>
    <property type="match status" value="1"/>
</dbReference>
<dbReference type="Pfam" id="PF00057">
    <property type="entry name" value="Ldl_recept_a"/>
    <property type="match status" value="1"/>
</dbReference>
<gene>
    <name evidence="5" type="ORF">MCOR_19946</name>
</gene>
<feature type="region of interest" description="Disordered" evidence="3">
    <location>
        <begin position="187"/>
        <end position="214"/>
    </location>
</feature>
<feature type="disulfide bond" evidence="2">
    <location>
        <begin position="82"/>
        <end position="94"/>
    </location>
</feature>
<dbReference type="OrthoDB" id="6095194at2759"/>
<dbReference type="AlphaFoldDB" id="A0A6J8BN77"/>
<sequence>MQFYPSIDDYIDYRNILSTVDFPRKNNKNFHTFKTTIIGVSLGLGKMENVKNLTNCEINPTDYKLCSPYTCVTRETSCRTACGPYEYTCANFRCIPDSDLCNTIDDCGDKSDEHFCHRQQTTTEVLSTPVLAGIIAGCLVFLVIIIIVTVFFFKWKRRRRKTTGKDHSKDCEMNKEDHLHENKALVTSASMEDSNERPTTKKEEKVSKPNEFHTPLKDKFHIPFEFEEGLLCTSTPKQPLRQLLMTIKSIDDD</sequence>
<name>A0A6J8BN77_MYTCO</name>
<reference evidence="5 6" key="1">
    <citation type="submission" date="2020-06" db="EMBL/GenBank/DDBJ databases">
        <authorList>
            <person name="Li R."/>
            <person name="Bekaert M."/>
        </authorList>
    </citation>
    <scope>NUCLEOTIDE SEQUENCE [LARGE SCALE GENOMIC DNA]</scope>
    <source>
        <strain evidence="6">wild</strain>
    </source>
</reference>